<dbReference type="PANTHER" id="PTHR11237:SF4">
    <property type="entry name" value="5-DEMETHOXYUBIQUINONE HYDROXYLASE, MITOCHONDRIAL"/>
    <property type="match status" value="1"/>
</dbReference>
<dbReference type="EMBL" id="LANO01000004">
    <property type="protein sequence ID" value="KJV53756.1"/>
    <property type="molecule type" value="Genomic_DNA"/>
</dbReference>
<dbReference type="GO" id="GO:2000377">
    <property type="term" value="P:regulation of reactive oxygen species metabolic process"/>
    <property type="evidence" value="ECO:0007669"/>
    <property type="project" value="TreeGrafter"/>
</dbReference>
<sequence length="181" mass="21071">MPRPIFVQDRHAKIAEMIRVNYAGEYGACRIYKGQINFINNKTCKAQIISMLEHEEEHCAFFAQQIQNRKIRPTCFMPLWHAFGYISGAITAITGPKFAMLYTEAVENAIDQHYQDQIRQLELIFAEREKKLTIAIKRFHQEEIEHKIIAKTYYNELSKIGIVFKNLVESICNVAICLSKK</sequence>
<keyword evidence="4" id="KW-0560">Oxidoreductase</keyword>
<name>A0A0F3MDL9_ORITS</name>
<dbReference type="Pfam" id="PF03232">
    <property type="entry name" value="COQ7"/>
    <property type="match status" value="1"/>
</dbReference>
<dbReference type="PATRIC" id="fig|1359184.3.peg.1856"/>
<organism evidence="8 10">
    <name type="scientific">Orientia tsutsugamushi str. Gilliam</name>
    <dbReference type="NCBI Taxonomy" id="1359184"/>
    <lineage>
        <taxon>Bacteria</taxon>
        <taxon>Pseudomonadati</taxon>
        <taxon>Pseudomonadota</taxon>
        <taxon>Alphaproteobacteria</taxon>
        <taxon>Rickettsiales</taxon>
        <taxon>Rickettsiaceae</taxon>
        <taxon>Rickettsieae</taxon>
        <taxon>Orientia</taxon>
    </lineage>
</organism>
<evidence type="ECO:0000256" key="5">
    <source>
        <dbReference type="ARBA" id="ARBA00023004"/>
    </source>
</evidence>
<evidence type="ECO:0000256" key="2">
    <source>
        <dbReference type="ARBA" id="ARBA00022688"/>
    </source>
</evidence>
<evidence type="ECO:0000256" key="7">
    <source>
        <dbReference type="ARBA" id="ARBA00023136"/>
    </source>
</evidence>
<dbReference type="RefSeq" id="WP_012461848.1">
    <property type="nucleotide sequence ID" value="NZ_LS398551.1"/>
</dbReference>
<dbReference type="GO" id="GO:0010468">
    <property type="term" value="P:regulation of gene expression"/>
    <property type="evidence" value="ECO:0007669"/>
    <property type="project" value="TreeGrafter"/>
</dbReference>
<reference evidence="9" key="3">
    <citation type="submission" date="2018-03" db="EMBL/GenBank/DDBJ databases">
        <authorList>
            <person name="Keele B.F."/>
        </authorList>
    </citation>
    <scope>NUCLEOTIDE SEQUENCE [LARGE SCALE GENOMIC DNA]</scope>
    <source>
        <strain evidence="9">Gilliam</strain>
    </source>
</reference>
<evidence type="ECO:0000313" key="9">
    <source>
        <dbReference type="EMBL" id="SPR03166.1"/>
    </source>
</evidence>
<evidence type="ECO:0000313" key="10">
    <source>
        <dbReference type="Proteomes" id="UP000033769"/>
    </source>
</evidence>
<protein>
    <submittedName>
        <fullName evidence="8">Ubiquinone biosynthesis COQ7 family protein</fullName>
    </submittedName>
    <submittedName>
        <fullName evidence="9">Ubiquinone biosynthesis protein UbiB</fullName>
    </submittedName>
</protein>
<reference evidence="8 10" key="1">
    <citation type="submission" date="2015-02" db="EMBL/GenBank/DDBJ databases">
        <title>Genome Sequencing of Rickettsiales.</title>
        <authorList>
            <person name="Daugherty S.C."/>
            <person name="Su Q."/>
            <person name="Abolude K."/>
            <person name="Beier-Sexton M."/>
            <person name="Carlyon J.A."/>
            <person name="Carter R."/>
            <person name="Day N.P."/>
            <person name="Dumler S.J."/>
            <person name="Dyachenko V."/>
            <person name="Godinez A."/>
            <person name="Kurtti T.J."/>
            <person name="Lichay M."/>
            <person name="Mullins K.E."/>
            <person name="Ott S."/>
            <person name="Pappas-Brown V."/>
            <person name="Paris D.H."/>
            <person name="Patel P."/>
            <person name="Richards A.L."/>
            <person name="Sadzewicz L."/>
            <person name="Sears K."/>
            <person name="Seidman D."/>
            <person name="Sengamalay N."/>
            <person name="Stenos J."/>
            <person name="Tallon L.J."/>
            <person name="Vincent G."/>
            <person name="Fraser C.M."/>
            <person name="Munderloh U."/>
            <person name="Dunning-Hotopp J.C."/>
        </authorList>
    </citation>
    <scope>NUCLEOTIDE SEQUENCE [LARGE SCALE GENOMIC DNA]</scope>
    <source>
        <strain evidence="8 10">Gilliam</strain>
    </source>
</reference>
<keyword evidence="5" id="KW-0408">Iron</keyword>
<evidence type="ECO:0000313" key="11">
    <source>
        <dbReference type="Proteomes" id="UP000244959"/>
    </source>
</evidence>
<dbReference type="Proteomes" id="UP000033769">
    <property type="component" value="Unassembled WGS sequence"/>
</dbReference>
<reference evidence="11" key="2">
    <citation type="submission" date="2018-03" db="EMBL/GenBank/DDBJ databases">
        <authorList>
            <person name="Batty M. E."/>
            <person name="Batty M E."/>
        </authorList>
    </citation>
    <scope>NUCLEOTIDE SEQUENCE [LARGE SCALE GENOMIC DNA]</scope>
    <source>
        <strain evidence="11">Gilliam</strain>
    </source>
</reference>
<dbReference type="GO" id="GO:0008682">
    <property type="term" value="F:3-demethoxyubiquinol 3-hydroxylase activity"/>
    <property type="evidence" value="ECO:0007669"/>
    <property type="project" value="TreeGrafter"/>
</dbReference>
<keyword evidence="11" id="KW-1185">Reference proteome</keyword>
<keyword evidence="2" id="KW-0831">Ubiquinone biosynthesis</keyword>
<dbReference type="Proteomes" id="UP000244959">
    <property type="component" value="Chromosome I"/>
</dbReference>
<gene>
    <name evidence="9" type="primary">ubiB</name>
    <name evidence="9" type="ORF">GILLIAM_00263</name>
    <name evidence="8" type="ORF">OTSGILL_0483</name>
</gene>
<dbReference type="InterPro" id="IPR011566">
    <property type="entry name" value="Ubq_synth_Coq7"/>
</dbReference>
<evidence type="ECO:0000256" key="4">
    <source>
        <dbReference type="ARBA" id="ARBA00023002"/>
    </source>
</evidence>
<accession>A0A0F3MDL9</accession>
<dbReference type="EMBL" id="LS398551">
    <property type="protein sequence ID" value="SPR03166.1"/>
    <property type="molecule type" value="Genomic_DNA"/>
</dbReference>
<dbReference type="GO" id="GO:0006744">
    <property type="term" value="P:ubiquinone biosynthetic process"/>
    <property type="evidence" value="ECO:0007669"/>
    <property type="project" value="UniProtKB-KW"/>
</dbReference>
<proteinExistence type="predicted"/>
<dbReference type="InterPro" id="IPR009078">
    <property type="entry name" value="Ferritin-like_SF"/>
</dbReference>
<evidence type="ECO:0000256" key="6">
    <source>
        <dbReference type="ARBA" id="ARBA00023033"/>
    </source>
</evidence>
<evidence type="ECO:0000256" key="1">
    <source>
        <dbReference type="ARBA" id="ARBA00004749"/>
    </source>
</evidence>
<keyword evidence="3" id="KW-0479">Metal-binding</keyword>
<evidence type="ECO:0000313" key="8">
    <source>
        <dbReference type="EMBL" id="KJV53756.1"/>
    </source>
</evidence>
<dbReference type="PANTHER" id="PTHR11237">
    <property type="entry name" value="COENZYME Q10 BIOSYNTHESIS PROTEIN 7"/>
    <property type="match status" value="1"/>
</dbReference>
<dbReference type="SUPFAM" id="SSF47240">
    <property type="entry name" value="Ferritin-like"/>
    <property type="match status" value="1"/>
</dbReference>
<comment type="pathway">
    <text evidence="1">Cofactor biosynthesis; ubiquinone biosynthesis.</text>
</comment>
<keyword evidence="7" id="KW-0472">Membrane</keyword>
<keyword evidence="8" id="KW-0830">Ubiquinone</keyword>
<keyword evidence="6" id="KW-0503">Monooxygenase</keyword>
<dbReference type="GO" id="GO:0046872">
    <property type="term" value="F:metal ion binding"/>
    <property type="evidence" value="ECO:0007669"/>
    <property type="project" value="UniProtKB-KW"/>
</dbReference>
<evidence type="ECO:0000256" key="3">
    <source>
        <dbReference type="ARBA" id="ARBA00022723"/>
    </source>
</evidence>
<dbReference type="CDD" id="cd01042">
    <property type="entry name" value="DMQH"/>
    <property type="match status" value="1"/>
</dbReference>
<dbReference type="AlphaFoldDB" id="A0A0F3MDL9"/>